<evidence type="ECO:0000256" key="1">
    <source>
        <dbReference type="SAM" id="SignalP"/>
    </source>
</evidence>
<evidence type="ECO:0000313" key="2">
    <source>
        <dbReference type="EMBL" id="MCS0659966.1"/>
    </source>
</evidence>
<keyword evidence="3" id="KW-1185">Reference proteome</keyword>
<feature type="signal peptide" evidence="1">
    <location>
        <begin position="1"/>
        <end position="18"/>
    </location>
</feature>
<dbReference type="RefSeq" id="WP_258813158.1">
    <property type="nucleotide sequence ID" value="NZ_JANUGU010000006.1"/>
</dbReference>
<organism evidence="2 3">
    <name type="scientific">Massilia terrae</name>
    <dbReference type="NCBI Taxonomy" id="1811224"/>
    <lineage>
        <taxon>Bacteria</taxon>
        <taxon>Pseudomonadati</taxon>
        <taxon>Pseudomonadota</taxon>
        <taxon>Betaproteobacteria</taxon>
        <taxon>Burkholderiales</taxon>
        <taxon>Oxalobacteraceae</taxon>
        <taxon>Telluria group</taxon>
        <taxon>Massilia</taxon>
    </lineage>
</organism>
<comment type="caution">
    <text evidence="2">The sequence shown here is derived from an EMBL/GenBank/DDBJ whole genome shotgun (WGS) entry which is preliminary data.</text>
</comment>
<gene>
    <name evidence="2" type="ORF">NX778_17985</name>
</gene>
<sequence length="343" mass="38132">MFRNTLLLSLAIAAPALARDYPNLSNPDLKQYFARYEKDRVEFADPAKFNVPNPAPAWPCELSDEEKTMLAGTMAANPEFAKKMEKESRKTMREMGFTPPGKGSTTYSNVVQAMFSGQCVNGKVEGPVEVLGGFVIENKTDLTIPMGEKVVHASSKSTTDLKMRQHYYATDNKMDLSKEHVTYSLTNGKSEMHYDDPTMESMANKTAPKLAPMLSISYYRPDGITVTMGEVDSVTMSKGFLAPSINTTKEIQVTVQTKLPDDVIMTESYTGKYLTTKSYMKNYKLQGPQVMYAEDFAKKLGQPPMPGGIGEQRQLVVDGRDMIETTICWQEGKQVKMTPCPAP</sequence>
<dbReference type="EMBL" id="JANUGU010000006">
    <property type="protein sequence ID" value="MCS0659966.1"/>
    <property type="molecule type" value="Genomic_DNA"/>
</dbReference>
<feature type="chain" id="PRO_5045916651" evidence="1">
    <location>
        <begin position="19"/>
        <end position="343"/>
    </location>
</feature>
<name>A0ABT2D144_9BURK</name>
<proteinExistence type="predicted"/>
<keyword evidence="1" id="KW-0732">Signal</keyword>
<accession>A0ABT2D144</accession>
<evidence type="ECO:0000313" key="3">
    <source>
        <dbReference type="Proteomes" id="UP001204621"/>
    </source>
</evidence>
<protein>
    <submittedName>
        <fullName evidence="2">Uncharacterized protein</fullName>
    </submittedName>
</protein>
<dbReference type="Proteomes" id="UP001204621">
    <property type="component" value="Unassembled WGS sequence"/>
</dbReference>
<reference evidence="2 3" key="1">
    <citation type="submission" date="2022-08" db="EMBL/GenBank/DDBJ databases">
        <title>Reclassification of Massilia species as members of the genera Telluria, Duganella, Pseudoduganella, Mokoshia gen. nov. and Zemynaea gen. nov. using orthogonal and non-orthogonal genome-based approaches.</title>
        <authorList>
            <person name="Bowman J.P."/>
        </authorList>
    </citation>
    <scope>NUCLEOTIDE SEQUENCE [LARGE SCALE GENOMIC DNA]</scope>
    <source>
        <strain evidence="2 3">JCM 31606</strain>
    </source>
</reference>